<keyword evidence="1" id="KW-0479">Metal-binding</keyword>
<sequence length="561" mass="62455">MDKKIEISEGKKKMGEGSKSGVGENMTPLSRLVVHRPAGRTGMPPGAGSAPSGRKLMAAAIAAGGGDKNKLIPRENKAPEDEEVLLVDFSELKKGMKNPWMIVGRYNSKKMFNTAGLFARMRHLWQLQGYMEEKGIGEKRFLIVLEKEGDLKHILKGGPWTYLNDAFLVTEYDGVSSAREVPVDVMPIWVRIHDLPIPMMTQEWAENIGKKFFGPVREVGKDNRGHVWASFLRIRIEHKVDKPIRRWIPIAGKEGGKTKRYEVKYEGAPFFCFYCGIFGHNERNCLLPEEEKMVRFCEEQRASPFKHSENRSYYVPAEDKNTKRSLHFSPMSSGWKVQPESETKGAMSACKQLEGNVGGVGETEEAEETLPNHLQEVLAVAVTNLKMNEEREPAMITNDQINKATEAIKVQMAMSGKNKIQGRKRVTITGKSRKQKKQSGGGSASGYGGMEVPNILDCLREDGSMYEELKGGAVLTASAFLKKKNQVLGKRMMAEESFTDDTSQNFVIRFRGTKERKSQTDLEASGEVVQQTQEEGKEAEATSPGAAGQLTGAEERACQKP</sequence>
<keyword evidence="1" id="KW-0862">Zinc</keyword>
<evidence type="ECO:0000313" key="4">
    <source>
        <dbReference type="EMBL" id="KAK1609925.1"/>
    </source>
</evidence>
<dbReference type="PANTHER" id="PTHR31286">
    <property type="entry name" value="GLYCINE-RICH CELL WALL STRUCTURAL PROTEIN 1.8-LIKE"/>
    <property type="match status" value="1"/>
</dbReference>
<dbReference type="Proteomes" id="UP001231189">
    <property type="component" value="Unassembled WGS sequence"/>
</dbReference>
<evidence type="ECO:0000259" key="3">
    <source>
        <dbReference type="PROSITE" id="PS50158"/>
    </source>
</evidence>
<dbReference type="GO" id="GO:0003676">
    <property type="term" value="F:nucleic acid binding"/>
    <property type="evidence" value="ECO:0007669"/>
    <property type="project" value="InterPro"/>
</dbReference>
<dbReference type="PROSITE" id="PS50158">
    <property type="entry name" value="ZF_CCHC"/>
    <property type="match status" value="1"/>
</dbReference>
<feature type="region of interest" description="Disordered" evidence="2">
    <location>
        <begin position="1"/>
        <end position="29"/>
    </location>
</feature>
<keyword evidence="5" id="KW-1185">Reference proteome</keyword>
<evidence type="ECO:0000256" key="2">
    <source>
        <dbReference type="SAM" id="MobiDB-lite"/>
    </source>
</evidence>
<name>A0AAD8QWY9_LOLMU</name>
<proteinExistence type="predicted"/>
<feature type="compositionally biased region" description="Gly residues" evidence="2">
    <location>
        <begin position="439"/>
        <end position="448"/>
    </location>
</feature>
<feature type="compositionally biased region" description="Basic residues" evidence="2">
    <location>
        <begin position="420"/>
        <end position="437"/>
    </location>
</feature>
<comment type="caution">
    <text evidence="4">The sequence shown here is derived from an EMBL/GenBank/DDBJ whole genome shotgun (WGS) entry which is preliminary data.</text>
</comment>
<dbReference type="PANTHER" id="PTHR31286:SF166">
    <property type="entry name" value="OS01G0177800 PROTEIN"/>
    <property type="match status" value="1"/>
</dbReference>
<feature type="region of interest" description="Disordered" evidence="2">
    <location>
        <begin position="514"/>
        <end position="561"/>
    </location>
</feature>
<dbReference type="GO" id="GO:0008270">
    <property type="term" value="F:zinc ion binding"/>
    <property type="evidence" value="ECO:0007669"/>
    <property type="project" value="UniProtKB-KW"/>
</dbReference>
<reference evidence="4" key="1">
    <citation type="submission" date="2023-07" db="EMBL/GenBank/DDBJ databases">
        <title>A chromosome-level genome assembly of Lolium multiflorum.</title>
        <authorList>
            <person name="Chen Y."/>
            <person name="Copetti D."/>
            <person name="Kolliker R."/>
            <person name="Studer B."/>
        </authorList>
    </citation>
    <scope>NUCLEOTIDE SEQUENCE</scope>
    <source>
        <strain evidence="4">02402/16</strain>
        <tissue evidence="4">Leaf</tissue>
    </source>
</reference>
<feature type="domain" description="CCHC-type" evidence="3">
    <location>
        <begin position="272"/>
        <end position="285"/>
    </location>
</feature>
<evidence type="ECO:0000313" key="5">
    <source>
        <dbReference type="Proteomes" id="UP001231189"/>
    </source>
</evidence>
<feature type="compositionally biased region" description="Basic and acidic residues" evidence="2">
    <location>
        <begin position="1"/>
        <end position="16"/>
    </location>
</feature>
<evidence type="ECO:0000256" key="1">
    <source>
        <dbReference type="PROSITE-ProRule" id="PRU00047"/>
    </source>
</evidence>
<dbReference type="EMBL" id="JAUUTY010000007">
    <property type="protein sequence ID" value="KAK1609925.1"/>
    <property type="molecule type" value="Genomic_DNA"/>
</dbReference>
<dbReference type="Pfam" id="PF14111">
    <property type="entry name" value="DUF4283"/>
    <property type="match status" value="1"/>
</dbReference>
<feature type="region of interest" description="Disordered" evidence="2">
    <location>
        <begin position="415"/>
        <end position="448"/>
    </location>
</feature>
<keyword evidence="1" id="KW-0863">Zinc-finger</keyword>
<protein>
    <recommendedName>
        <fullName evidence="3">CCHC-type domain-containing protein</fullName>
    </recommendedName>
</protein>
<dbReference type="InterPro" id="IPR025558">
    <property type="entry name" value="DUF4283"/>
</dbReference>
<dbReference type="InterPro" id="IPR001878">
    <property type="entry name" value="Znf_CCHC"/>
</dbReference>
<dbReference type="InterPro" id="IPR040256">
    <property type="entry name" value="At4g02000-like"/>
</dbReference>
<accession>A0AAD8QWY9</accession>
<dbReference type="AlphaFoldDB" id="A0AAD8QWY9"/>
<organism evidence="4 5">
    <name type="scientific">Lolium multiflorum</name>
    <name type="common">Italian ryegrass</name>
    <name type="synonym">Lolium perenne subsp. multiflorum</name>
    <dbReference type="NCBI Taxonomy" id="4521"/>
    <lineage>
        <taxon>Eukaryota</taxon>
        <taxon>Viridiplantae</taxon>
        <taxon>Streptophyta</taxon>
        <taxon>Embryophyta</taxon>
        <taxon>Tracheophyta</taxon>
        <taxon>Spermatophyta</taxon>
        <taxon>Magnoliopsida</taxon>
        <taxon>Liliopsida</taxon>
        <taxon>Poales</taxon>
        <taxon>Poaceae</taxon>
        <taxon>BOP clade</taxon>
        <taxon>Pooideae</taxon>
        <taxon>Poodae</taxon>
        <taxon>Poeae</taxon>
        <taxon>Poeae Chloroplast Group 2 (Poeae type)</taxon>
        <taxon>Loliodinae</taxon>
        <taxon>Loliinae</taxon>
        <taxon>Lolium</taxon>
    </lineage>
</organism>
<gene>
    <name evidence="4" type="ORF">QYE76_033598</name>
</gene>